<protein>
    <submittedName>
        <fullName evidence="2">Uncharacterized protein</fullName>
    </submittedName>
</protein>
<accession>A0A318ZF89</accession>
<sequence>MPQPSLRLLRAAPDFRALRSVLDTLKEADHHYAQQEQHNIEDRSLRMQQLFSPDGARLRKQQQQQQQPYHQQDEPDQHRHHHDPNSFSRRPETQLPLDQRDHIPDWHRNKIGYIPSTWHASSLQISRIPAHVLTSTYFTLPWTDGEEGEEGDSSPHTQDNNNNTPSAREGRSPHLHPHPPPQAQDDATLARKVGRYARGRHSLYARDHRADPFARTWRQHIALGYVVQWDEWQRVFMAPLLLKQFTDIARGKARAGQFGGEVNLVLLGVGELSLKDPRPPDLDNNRLPAELEGIEETVRRSPVGRKKRSPFAPPVTASLGVLLVGERRGRNVLLGWEVWQGDGEDWRSYTVKGDVWEYWDQQRRWEAGELEMQDEDAREVASVWDVVRDDVDKRGKHRSRRQKT</sequence>
<proteinExistence type="predicted"/>
<evidence type="ECO:0000313" key="2">
    <source>
        <dbReference type="EMBL" id="PYH46206.1"/>
    </source>
</evidence>
<feature type="region of interest" description="Disordered" evidence="1">
    <location>
        <begin position="55"/>
        <end position="97"/>
    </location>
</feature>
<dbReference type="AlphaFoldDB" id="A0A318ZF89"/>
<keyword evidence="3" id="KW-1185">Reference proteome</keyword>
<reference evidence="2 3" key="1">
    <citation type="submission" date="2016-12" db="EMBL/GenBank/DDBJ databases">
        <title>The genomes of Aspergillus section Nigri reveals drivers in fungal speciation.</title>
        <authorList>
            <consortium name="DOE Joint Genome Institute"/>
            <person name="Vesth T.C."/>
            <person name="Nybo J."/>
            <person name="Theobald S."/>
            <person name="Brandl J."/>
            <person name="Frisvad J.C."/>
            <person name="Nielsen K.F."/>
            <person name="Lyhne E.K."/>
            <person name="Kogle M.E."/>
            <person name="Kuo A."/>
            <person name="Riley R."/>
            <person name="Clum A."/>
            <person name="Nolan M."/>
            <person name="Lipzen A."/>
            <person name="Salamov A."/>
            <person name="Henrissat B."/>
            <person name="Wiebenga A."/>
            <person name="De Vries R.P."/>
            <person name="Grigoriev I.V."/>
            <person name="Mortensen U.H."/>
            <person name="Andersen M.R."/>
            <person name="Baker S.E."/>
        </authorList>
    </citation>
    <scope>NUCLEOTIDE SEQUENCE [LARGE SCALE GENOMIC DNA]</scope>
    <source>
        <strain evidence="2 3">JOP 1030-1</strain>
    </source>
</reference>
<dbReference type="RefSeq" id="XP_025432188.1">
    <property type="nucleotide sequence ID" value="XM_025578047.1"/>
</dbReference>
<name>A0A318ZF89_9EURO</name>
<evidence type="ECO:0000256" key="1">
    <source>
        <dbReference type="SAM" id="MobiDB-lite"/>
    </source>
</evidence>
<dbReference type="Proteomes" id="UP000248349">
    <property type="component" value="Unassembled WGS sequence"/>
</dbReference>
<organism evidence="2 3">
    <name type="scientific">Aspergillus saccharolyticus JOP 1030-1</name>
    <dbReference type="NCBI Taxonomy" id="1450539"/>
    <lineage>
        <taxon>Eukaryota</taxon>
        <taxon>Fungi</taxon>
        <taxon>Dikarya</taxon>
        <taxon>Ascomycota</taxon>
        <taxon>Pezizomycotina</taxon>
        <taxon>Eurotiomycetes</taxon>
        <taxon>Eurotiomycetidae</taxon>
        <taxon>Eurotiales</taxon>
        <taxon>Aspergillaceae</taxon>
        <taxon>Aspergillus</taxon>
        <taxon>Aspergillus subgen. Circumdati</taxon>
    </lineage>
</organism>
<feature type="region of interest" description="Disordered" evidence="1">
    <location>
        <begin position="143"/>
        <end position="188"/>
    </location>
</feature>
<gene>
    <name evidence="2" type="ORF">BP01DRAFT_391047</name>
</gene>
<feature type="compositionally biased region" description="Low complexity" evidence="1">
    <location>
        <begin position="61"/>
        <end position="70"/>
    </location>
</feature>
<feature type="compositionally biased region" description="Polar residues" evidence="1">
    <location>
        <begin position="154"/>
        <end position="166"/>
    </location>
</feature>
<dbReference type="GeneID" id="37079276"/>
<evidence type="ECO:0000313" key="3">
    <source>
        <dbReference type="Proteomes" id="UP000248349"/>
    </source>
</evidence>
<dbReference type="EMBL" id="KZ821228">
    <property type="protein sequence ID" value="PYH46206.1"/>
    <property type="molecule type" value="Genomic_DNA"/>
</dbReference>